<dbReference type="RefSeq" id="WP_073176253.1">
    <property type="nucleotide sequence ID" value="NZ_FQWL01000001.1"/>
</dbReference>
<gene>
    <name evidence="2" type="ORF">SAMN04488116_0431</name>
</gene>
<proteinExistence type="predicted"/>
<name>A0A1M5I4G7_9FLAO</name>
<evidence type="ECO:0000313" key="3">
    <source>
        <dbReference type="Proteomes" id="UP000184532"/>
    </source>
</evidence>
<dbReference type="EMBL" id="FQWL01000001">
    <property type="protein sequence ID" value="SHG23206.1"/>
    <property type="molecule type" value="Genomic_DNA"/>
</dbReference>
<dbReference type="Proteomes" id="UP000184532">
    <property type="component" value="Unassembled WGS sequence"/>
</dbReference>
<sequence>MEGTPIKTGKFSLRFGLIGGIVGIVFGIMLYVADMHYDRSFTVQAVQFGILAVFVVLGILQFKKANDGYLKIGEALKIGAGVGLIAAVLGTLYFLVLSNVIEPDYMANATELQKVKTFEQNPNLTQEQWDQGVEFQKKLFPVFLVFGLVISALFGLIVGLFTGLIVKKDKPAY</sequence>
<evidence type="ECO:0000313" key="2">
    <source>
        <dbReference type="EMBL" id="SHG23206.1"/>
    </source>
</evidence>
<feature type="transmembrane region" description="Helical" evidence="1">
    <location>
        <begin position="45"/>
        <end position="63"/>
    </location>
</feature>
<dbReference type="OrthoDB" id="1122768at2"/>
<evidence type="ECO:0008006" key="4">
    <source>
        <dbReference type="Google" id="ProtNLM"/>
    </source>
</evidence>
<dbReference type="Pfam" id="PF13858">
    <property type="entry name" value="DUF4199"/>
    <property type="match status" value="1"/>
</dbReference>
<keyword evidence="1" id="KW-0812">Transmembrane</keyword>
<evidence type="ECO:0000256" key="1">
    <source>
        <dbReference type="SAM" id="Phobius"/>
    </source>
</evidence>
<protein>
    <recommendedName>
        <fullName evidence="4">DUF4199 domain-containing protein</fullName>
    </recommendedName>
</protein>
<dbReference type="AlphaFoldDB" id="A0A1M5I4G7"/>
<organism evidence="2 3">
    <name type="scientific">Flagellimonas flava</name>
    <dbReference type="NCBI Taxonomy" id="570519"/>
    <lineage>
        <taxon>Bacteria</taxon>
        <taxon>Pseudomonadati</taxon>
        <taxon>Bacteroidota</taxon>
        <taxon>Flavobacteriia</taxon>
        <taxon>Flavobacteriales</taxon>
        <taxon>Flavobacteriaceae</taxon>
        <taxon>Flagellimonas</taxon>
    </lineage>
</organism>
<keyword evidence="3" id="KW-1185">Reference proteome</keyword>
<keyword evidence="1" id="KW-1133">Transmembrane helix</keyword>
<feature type="transmembrane region" description="Helical" evidence="1">
    <location>
        <begin position="139"/>
        <end position="166"/>
    </location>
</feature>
<dbReference type="InterPro" id="IPR025250">
    <property type="entry name" value="DUF4199"/>
</dbReference>
<keyword evidence="1" id="KW-0472">Membrane</keyword>
<accession>A0A1M5I4G7</accession>
<feature type="transmembrane region" description="Helical" evidence="1">
    <location>
        <begin position="12"/>
        <end position="33"/>
    </location>
</feature>
<feature type="transmembrane region" description="Helical" evidence="1">
    <location>
        <begin position="75"/>
        <end position="96"/>
    </location>
</feature>
<reference evidence="3" key="1">
    <citation type="submission" date="2016-11" db="EMBL/GenBank/DDBJ databases">
        <authorList>
            <person name="Varghese N."/>
            <person name="Submissions S."/>
        </authorList>
    </citation>
    <scope>NUCLEOTIDE SEQUENCE [LARGE SCALE GENOMIC DNA]</scope>
    <source>
        <strain evidence="3">DSM 22638</strain>
    </source>
</reference>
<dbReference type="STRING" id="570519.SAMN04488116_0431"/>